<dbReference type="Pfam" id="PF01784">
    <property type="entry name" value="DUF34_NIF3"/>
    <property type="match status" value="1"/>
</dbReference>
<dbReference type="InterPro" id="IPR002678">
    <property type="entry name" value="DUF34/NIF3"/>
</dbReference>
<dbReference type="FunFam" id="3.40.1390.30:FF:000001">
    <property type="entry name" value="GTP cyclohydrolase 1 type 2"/>
    <property type="match status" value="1"/>
</dbReference>
<evidence type="ECO:0000256" key="2">
    <source>
        <dbReference type="ARBA" id="ARBA00022112"/>
    </source>
</evidence>
<dbReference type="Gene3D" id="3.40.1390.30">
    <property type="entry name" value="NIF3 (NGG1p interacting factor 3)-like"/>
    <property type="match status" value="1"/>
</dbReference>
<name>A0A9X3WX10_9BACI</name>
<proteinExistence type="inferred from homology"/>
<dbReference type="RefSeq" id="WP_272436755.1">
    <property type="nucleotide sequence ID" value="NZ_JAMQKB010000009.1"/>
</dbReference>
<dbReference type="AlphaFoldDB" id="A0A9X3WX10"/>
<organism evidence="6 7">
    <name type="scientific">Terrihalobacillus insolitus</name>
    <dbReference type="NCBI Taxonomy" id="2950438"/>
    <lineage>
        <taxon>Bacteria</taxon>
        <taxon>Bacillati</taxon>
        <taxon>Bacillota</taxon>
        <taxon>Bacilli</taxon>
        <taxon>Bacillales</taxon>
        <taxon>Bacillaceae</taxon>
        <taxon>Terrihalobacillus</taxon>
    </lineage>
</organism>
<dbReference type="NCBIfam" id="TIGR00486">
    <property type="entry name" value="YbgI_SA1388"/>
    <property type="match status" value="1"/>
</dbReference>
<feature type="binding site" evidence="5">
    <location>
        <position position="71"/>
    </location>
    <ligand>
        <name>a divalent metal cation</name>
        <dbReference type="ChEBI" id="CHEBI:60240"/>
        <label>1</label>
    </ligand>
</feature>
<dbReference type="InterPro" id="IPR017221">
    <property type="entry name" value="DUF34/NIF3_bac"/>
</dbReference>
<evidence type="ECO:0000313" key="6">
    <source>
        <dbReference type="EMBL" id="MDC3424949.1"/>
    </source>
</evidence>
<dbReference type="PANTHER" id="PTHR13799:SF14">
    <property type="entry name" value="GTP CYCLOHYDROLASE 1 TYPE 2 HOMOLOG"/>
    <property type="match status" value="1"/>
</dbReference>
<feature type="binding site" evidence="5">
    <location>
        <position position="109"/>
    </location>
    <ligand>
        <name>a divalent metal cation</name>
        <dbReference type="ChEBI" id="CHEBI:60240"/>
        <label>1</label>
    </ligand>
</feature>
<feature type="binding site" evidence="5">
    <location>
        <position position="70"/>
    </location>
    <ligand>
        <name>a divalent metal cation</name>
        <dbReference type="ChEBI" id="CHEBI:60240"/>
        <label>1</label>
    </ligand>
</feature>
<evidence type="ECO:0000256" key="5">
    <source>
        <dbReference type="PIRSR" id="PIRSR602678-1"/>
    </source>
</evidence>
<evidence type="ECO:0000256" key="1">
    <source>
        <dbReference type="ARBA" id="ARBA00006964"/>
    </source>
</evidence>
<dbReference type="PIRSF" id="PIRSF037489">
    <property type="entry name" value="UCP037489_NIF3_YqfO"/>
    <property type="match status" value="1"/>
</dbReference>
<sequence>MTLNRTFTGREIVQMIEEWAPQSLAYDWDNVGLQVGTLDKPIKKVMITLDVLDAVVDEAIEDKVDLIIAHHPILFKPPKQMDTTSPFGQKLQKLLSHDITVYAAHTNLDMAWGGVSDILADALQLRDLEVLIESGNESLVKLAVFVPNSHIEFVREAIGNAGAGHIGNYSHCTFQTSGQGTFKPLEGTSPYIGTKGEIEKVDEYKLETIVPKQHLNRVLDVVKQAHPYEEVAYDVFPLLLKGKAYGVGRIGNLDQQVSLKELCDSVKEKFNVPMVRATGDLNSPIQRVAILGGSGEDFIAEAKNKGADVYITGDITFHEAQDAWESGLNLIDPGHHVEKLMKQVVKEFLVKKIGSNEVEIQISTVHTEPFLYV</sequence>
<protein>
    <recommendedName>
        <fullName evidence="2 4">GTP cyclohydrolase 1 type 2 homolog</fullName>
    </recommendedName>
</protein>
<feature type="binding site" evidence="5">
    <location>
        <position position="335"/>
    </location>
    <ligand>
        <name>a divalent metal cation</name>
        <dbReference type="ChEBI" id="CHEBI:60240"/>
        <label>1</label>
    </ligand>
</feature>
<reference evidence="6" key="1">
    <citation type="submission" date="2022-06" db="EMBL/GenBank/DDBJ databases">
        <title>Aquibacillus sp. a new bacterium isolated from soil saline samples.</title>
        <authorList>
            <person name="Galisteo C."/>
            <person name="De La Haba R."/>
            <person name="Sanchez-Porro C."/>
            <person name="Ventosa A."/>
        </authorList>
    </citation>
    <scope>NUCLEOTIDE SEQUENCE</scope>
    <source>
        <strain evidence="6">3ASR75-11</strain>
    </source>
</reference>
<dbReference type="InterPro" id="IPR015867">
    <property type="entry name" value="N-reg_PII/ATP_PRibTrfase_C"/>
</dbReference>
<dbReference type="Proteomes" id="UP001145050">
    <property type="component" value="Unassembled WGS sequence"/>
</dbReference>
<accession>A0A9X3WX10</accession>
<feature type="binding site" evidence="5">
    <location>
        <position position="338"/>
    </location>
    <ligand>
        <name>a divalent metal cation</name>
        <dbReference type="ChEBI" id="CHEBI:60240"/>
        <label>1</label>
    </ligand>
</feature>
<gene>
    <name evidence="6" type="ORF">NC797_10545</name>
</gene>
<keyword evidence="7" id="KW-1185">Reference proteome</keyword>
<dbReference type="GO" id="GO:0046872">
    <property type="term" value="F:metal ion binding"/>
    <property type="evidence" value="ECO:0007669"/>
    <property type="project" value="UniProtKB-UniRule"/>
</dbReference>
<dbReference type="Gene3D" id="3.30.70.120">
    <property type="match status" value="1"/>
</dbReference>
<comment type="similarity">
    <text evidence="1 4">Belongs to the GTP cyclohydrolase I type 2/NIF3 family.</text>
</comment>
<evidence type="ECO:0000313" key="7">
    <source>
        <dbReference type="Proteomes" id="UP001145050"/>
    </source>
</evidence>
<comment type="caution">
    <text evidence="6">The sequence shown here is derived from an EMBL/GenBank/DDBJ whole genome shotgun (WGS) entry which is preliminary data.</text>
</comment>
<dbReference type="GO" id="GO:0005737">
    <property type="term" value="C:cytoplasm"/>
    <property type="evidence" value="ECO:0007669"/>
    <property type="project" value="TreeGrafter"/>
</dbReference>
<dbReference type="SUPFAM" id="SSF102705">
    <property type="entry name" value="NIF3 (NGG1p interacting factor 3)-like"/>
    <property type="match status" value="1"/>
</dbReference>
<evidence type="ECO:0000256" key="4">
    <source>
        <dbReference type="PIRNR" id="PIRNR037489"/>
    </source>
</evidence>
<dbReference type="PANTHER" id="PTHR13799">
    <property type="entry name" value="NGG1 INTERACTING FACTOR 3"/>
    <property type="match status" value="1"/>
</dbReference>
<evidence type="ECO:0000256" key="3">
    <source>
        <dbReference type="ARBA" id="ARBA00022723"/>
    </source>
</evidence>
<keyword evidence="3 4" id="KW-0479">Metal-binding</keyword>
<dbReference type="InterPro" id="IPR036069">
    <property type="entry name" value="DUF34/NIF3_sf"/>
</dbReference>
<dbReference type="FunFam" id="3.30.70.120:FF:000006">
    <property type="entry name" value="GTP cyclohydrolase 1 type 2 homolog"/>
    <property type="match status" value="1"/>
</dbReference>
<dbReference type="EMBL" id="JAMQKB010000009">
    <property type="protein sequence ID" value="MDC3424949.1"/>
    <property type="molecule type" value="Genomic_DNA"/>
</dbReference>